<proteinExistence type="predicted"/>
<evidence type="ECO:0000313" key="3">
    <source>
        <dbReference type="Proteomes" id="UP000655044"/>
    </source>
</evidence>
<dbReference type="AlphaFoldDB" id="A0A8J3WBV9"/>
<keyword evidence="3" id="KW-1185">Reference proteome</keyword>
<dbReference type="Proteomes" id="UP000655044">
    <property type="component" value="Unassembled WGS sequence"/>
</dbReference>
<feature type="signal peptide" evidence="1">
    <location>
        <begin position="1"/>
        <end position="33"/>
    </location>
</feature>
<keyword evidence="1" id="KW-0732">Signal</keyword>
<organism evidence="2 3">
    <name type="scientific">Planobispora rosea</name>
    <dbReference type="NCBI Taxonomy" id="35762"/>
    <lineage>
        <taxon>Bacteria</taxon>
        <taxon>Bacillati</taxon>
        <taxon>Actinomycetota</taxon>
        <taxon>Actinomycetes</taxon>
        <taxon>Streptosporangiales</taxon>
        <taxon>Streptosporangiaceae</taxon>
        <taxon>Planobispora</taxon>
    </lineage>
</organism>
<reference evidence="2" key="1">
    <citation type="submission" date="2021-01" db="EMBL/GenBank/DDBJ databases">
        <title>Whole genome shotgun sequence of Planobispora rosea NBRC 15558.</title>
        <authorList>
            <person name="Komaki H."/>
            <person name="Tamura T."/>
        </authorList>
    </citation>
    <scope>NUCLEOTIDE SEQUENCE</scope>
    <source>
        <strain evidence="2">NBRC 15558</strain>
    </source>
</reference>
<evidence type="ECO:0000313" key="2">
    <source>
        <dbReference type="EMBL" id="GIH83207.1"/>
    </source>
</evidence>
<accession>A0A8J3WBV9</accession>
<name>A0A8J3WBV9_PLARO</name>
<evidence type="ECO:0000256" key="1">
    <source>
        <dbReference type="SAM" id="SignalP"/>
    </source>
</evidence>
<dbReference type="RefSeq" id="WP_084780327.1">
    <property type="nucleotide sequence ID" value="NZ_BMQP01000013.1"/>
</dbReference>
<evidence type="ECO:0008006" key="4">
    <source>
        <dbReference type="Google" id="ProtNLM"/>
    </source>
</evidence>
<comment type="caution">
    <text evidence="2">The sequence shown here is derived from an EMBL/GenBank/DDBJ whole genome shotgun (WGS) entry which is preliminary data.</text>
</comment>
<gene>
    <name evidence="2" type="ORF">Pro02_16150</name>
</gene>
<feature type="chain" id="PRO_5035150610" description="Lipoprotein" evidence="1">
    <location>
        <begin position="34"/>
        <end position="177"/>
    </location>
</feature>
<dbReference type="EMBL" id="BOOI01000012">
    <property type="protein sequence ID" value="GIH83207.1"/>
    <property type="molecule type" value="Genomic_DNA"/>
</dbReference>
<sequence>MKSLTARRLNRSALVAALAGGVLLAGAVPAATAETTGSATRAAHAKSTLGPFGYGGVKLGMSAKQARATGKITRTDSSGPCSAWALKAHPTGQGLLISRRVGVAVIFAPRGVATPQGIKLGSTAKQLKKAYPRLKESASGYPYASVPGNPKAHYIFLLRNGKIYQLGLALNRQDCAN</sequence>
<protein>
    <recommendedName>
        <fullName evidence="4">Lipoprotein</fullName>
    </recommendedName>
</protein>
<dbReference type="OrthoDB" id="3695075at2"/>